<sequence>MSGSGSSGYIPPKRTDFDCETSIINTNISSIDIEILKKHKIGDILTITISKNSSLVVENNNGEILGSILHINTSQIIECIMERNSKYIATIMNIDSHTCKIKIKNQES</sequence>
<gene>
    <name evidence="1" type="ORF">I6H88_19765</name>
</gene>
<dbReference type="KEGG" id="egm:AYC65_09045"/>
<dbReference type="AlphaFoldDB" id="A0A7T7ZXR0"/>
<dbReference type="GeneID" id="93133049"/>
<dbReference type="OrthoDB" id="799792at2"/>
<evidence type="ECO:0000313" key="1">
    <source>
        <dbReference type="EMBL" id="QQN58633.1"/>
    </source>
</evidence>
<proteinExistence type="predicted"/>
<accession>A0A7T7ZXR0</accession>
<keyword evidence="2" id="KW-1185">Reference proteome</keyword>
<protein>
    <submittedName>
        <fullName evidence="1">Uncharacterized protein</fullName>
    </submittedName>
</protein>
<organism evidence="1 2">
    <name type="scientific">Elizabethkingia bruuniana</name>
    <dbReference type="NCBI Taxonomy" id="1756149"/>
    <lineage>
        <taxon>Bacteria</taxon>
        <taxon>Pseudomonadati</taxon>
        <taxon>Bacteroidota</taxon>
        <taxon>Flavobacteriia</taxon>
        <taxon>Flavobacteriales</taxon>
        <taxon>Weeksellaceae</taxon>
        <taxon>Elizabethkingia</taxon>
    </lineage>
</organism>
<dbReference type="Proteomes" id="UP000595426">
    <property type="component" value="Chromosome"/>
</dbReference>
<dbReference type="RefSeq" id="WP_034867534.1">
    <property type="nucleotide sequence ID" value="NZ_CBCSDR010000001.1"/>
</dbReference>
<reference evidence="1 2" key="1">
    <citation type="submission" date="2020-12" db="EMBL/GenBank/DDBJ databases">
        <title>FDA dAtabase for Regulatory Grade micrObial Sequences (FDA-ARGOS): Supporting development and validation of Infectious Disease Dx tests.</title>
        <authorList>
            <person name="Kerrigan L."/>
            <person name="Long C."/>
            <person name="Tallon L."/>
            <person name="Sadzewicz L."/>
            <person name="Zhao X."/>
            <person name="Boylan J."/>
            <person name="Ott S."/>
            <person name="Bowen H."/>
            <person name="Vavikolanu K."/>
            <person name="Mehta A."/>
            <person name="Aluvathingal J."/>
            <person name="Nadendla S."/>
            <person name="Yan Y."/>
            <person name="Sichtig H."/>
        </authorList>
    </citation>
    <scope>NUCLEOTIDE SEQUENCE [LARGE SCALE GENOMIC DNA]</scope>
    <source>
        <strain evidence="1 2">FDAARGOS_1031</strain>
    </source>
</reference>
<name>A0A7T7ZXR0_9FLAO</name>
<evidence type="ECO:0000313" key="2">
    <source>
        <dbReference type="Proteomes" id="UP000595426"/>
    </source>
</evidence>
<dbReference type="EMBL" id="CP067018">
    <property type="protein sequence ID" value="QQN58633.1"/>
    <property type="molecule type" value="Genomic_DNA"/>
</dbReference>